<dbReference type="RefSeq" id="WP_015817308.1">
    <property type="nucleotide sequence ID" value="NC_012997.1"/>
</dbReference>
<dbReference type="Pfam" id="PF14412">
    <property type="entry name" value="AHH"/>
    <property type="match status" value="1"/>
</dbReference>
<dbReference type="EMBL" id="CP001614">
    <property type="protein sequence ID" value="ACR11196.1"/>
    <property type="molecule type" value="Genomic_DNA"/>
</dbReference>
<dbReference type="OrthoDB" id="6397819at2"/>
<dbReference type="Proteomes" id="UP000009080">
    <property type="component" value="Chromosome"/>
</dbReference>
<proteinExistence type="predicted"/>
<evidence type="ECO:0000313" key="1">
    <source>
        <dbReference type="EMBL" id="ACR11196.1"/>
    </source>
</evidence>
<name>C5BJW5_TERTT</name>
<sequence>MTQIGEAISLSKLSHEDHDENTCAFCNATPEPTTEENTLVDDFDEDSHEVSGVDEEGLANKNSSGKLGGALIAAGYEQIFAEIDLSEFSTPPQNCSVPLKVSTAAHHLIPGNASLKNSDIMEFLHTDGMAKGNIGYNVNNYENGVWLAGNYALRGKGGMPKWGKEGKTFRSDTKLEPYEYAKRAIEKTQTQFHDAHKSYSDTLLKALDLIAEKYETTQDVWCTEASAPKSDSKPQLPMLVMRLNTISRRAKSKLENPSKLWNENIYTSAFSLKYIREELNS</sequence>
<dbReference type="KEGG" id="ttu:TERTU_4609"/>
<dbReference type="eggNOG" id="ENOG5032ZI2">
    <property type="taxonomic scope" value="Bacteria"/>
</dbReference>
<evidence type="ECO:0000313" key="2">
    <source>
        <dbReference type="Proteomes" id="UP000009080"/>
    </source>
</evidence>
<dbReference type="HOGENOM" id="CLU_939766_0_0_6"/>
<dbReference type="STRING" id="377629.TERTU_4609"/>
<protein>
    <submittedName>
        <fullName evidence="1">Uncharacterized protein</fullName>
    </submittedName>
</protein>
<dbReference type="AlphaFoldDB" id="C5BJW5"/>
<gene>
    <name evidence="1" type="ordered locus">TERTU_4609</name>
</gene>
<reference evidence="1 2" key="1">
    <citation type="journal article" date="2009" name="PLoS ONE">
        <title>The complete genome of Teredinibacter turnerae T7901: an intracellular endosymbiont of marine wood-boring bivalves (shipworms).</title>
        <authorList>
            <person name="Yang J.C."/>
            <person name="Madupu R."/>
            <person name="Durkin A.S."/>
            <person name="Ekborg N.A."/>
            <person name="Pedamallu C.S."/>
            <person name="Hostetler J.B."/>
            <person name="Radune D."/>
            <person name="Toms B.S."/>
            <person name="Henrissat B."/>
            <person name="Coutinho P.M."/>
            <person name="Schwarz S."/>
            <person name="Field L."/>
            <person name="Trindade-Silva A.E."/>
            <person name="Soares C.A.G."/>
            <person name="Elshahawi S."/>
            <person name="Hanora A."/>
            <person name="Schmidt E.W."/>
            <person name="Haygood M.G."/>
            <person name="Posfai J."/>
            <person name="Benner J."/>
            <person name="Madinger C."/>
            <person name="Nove J."/>
            <person name="Anton B."/>
            <person name="Chaudhary K."/>
            <person name="Foster J."/>
            <person name="Holman A."/>
            <person name="Kumar S."/>
            <person name="Lessard P.A."/>
            <person name="Luyten Y.A."/>
            <person name="Slatko B."/>
            <person name="Wood N."/>
            <person name="Wu B."/>
            <person name="Teplitski M."/>
            <person name="Mougous J.D."/>
            <person name="Ward N."/>
            <person name="Eisen J.A."/>
            <person name="Badger J.H."/>
            <person name="Distel D.L."/>
        </authorList>
    </citation>
    <scope>NUCLEOTIDE SEQUENCE [LARGE SCALE GENOMIC DNA]</scope>
    <source>
        <strain evidence="2">ATCC 39867 / T7901</strain>
    </source>
</reference>
<organism evidence="1 2">
    <name type="scientific">Teredinibacter turnerae (strain ATCC 39867 / T7901)</name>
    <dbReference type="NCBI Taxonomy" id="377629"/>
    <lineage>
        <taxon>Bacteria</taxon>
        <taxon>Pseudomonadati</taxon>
        <taxon>Pseudomonadota</taxon>
        <taxon>Gammaproteobacteria</taxon>
        <taxon>Cellvibrionales</taxon>
        <taxon>Cellvibrionaceae</taxon>
        <taxon>Teredinibacter</taxon>
    </lineage>
</organism>
<accession>C5BJW5</accession>
<keyword evidence="2" id="KW-1185">Reference proteome</keyword>
<dbReference type="InterPro" id="IPR032871">
    <property type="entry name" value="AHH_dom_containing"/>
</dbReference>